<keyword evidence="2" id="KW-1185">Reference proteome</keyword>
<comment type="caution">
    <text evidence="1">The sequence shown here is derived from an EMBL/GenBank/DDBJ whole genome shotgun (WGS) entry which is preliminary data.</text>
</comment>
<name>A0ABT7BUJ6_9CYAN</name>
<dbReference type="EMBL" id="JAQOSQ010000004">
    <property type="protein sequence ID" value="MDJ1182765.1"/>
    <property type="molecule type" value="Genomic_DNA"/>
</dbReference>
<dbReference type="RefSeq" id="WP_283757418.1">
    <property type="nucleotide sequence ID" value="NZ_JAQOSQ010000004.1"/>
</dbReference>
<evidence type="ECO:0008006" key="3">
    <source>
        <dbReference type="Google" id="ProtNLM"/>
    </source>
</evidence>
<protein>
    <recommendedName>
        <fullName evidence="3">Immunity protein Imm1</fullName>
    </recommendedName>
</protein>
<proteinExistence type="predicted"/>
<organism evidence="1 2">
    <name type="scientific">Roseofilum casamattae BLCC-M143</name>
    <dbReference type="NCBI Taxonomy" id="3022442"/>
    <lineage>
        <taxon>Bacteria</taxon>
        <taxon>Bacillati</taxon>
        <taxon>Cyanobacteriota</taxon>
        <taxon>Cyanophyceae</taxon>
        <taxon>Desertifilales</taxon>
        <taxon>Desertifilaceae</taxon>
        <taxon>Roseofilum</taxon>
        <taxon>Roseofilum casamattae</taxon>
    </lineage>
</organism>
<accession>A0ABT7BUJ6</accession>
<gene>
    <name evidence="1" type="ORF">PMH09_06105</name>
</gene>
<evidence type="ECO:0000313" key="1">
    <source>
        <dbReference type="EMBL" id="MDJ1182765.1"/>
    </source>
</evidence>
<dbReference type="Proteomes" id="UP001232992">
    <property type="component" value="Unassembled WGS sequence"/>
</dbReference>
<reference evidence="1 2" key="1">
    <citation type="submission" date="2023-01" db="EMBL/GenBank/DDBJ databases">
        <title>Novel diversity within Roseofilum (Cyanobacteria; Desertifilaceae) from marine benthic mats with descriptions of four novel species.</title>
        <authorList>
            <person name="Wang Y."/>
            <person name="Berthold D.E."/>
            <person name="Hu J."/>
            <person name="Lefler F.W."/>
            <person name="Laughinghouse H.D. IV."/>
        </authorList>
    </citation>
    <scope>NUCLEOTIDE SEQUENCE [LARGE SCALE GENOMIC DNA]</scope>
    <source>
        <strain evidence="1 2">BLCC-M143</strain>
    </source>
</reference>
<evidence type="ECO:0000313" key="2">
    <source>
        <dbReference type="Proteomes" id="UP001232992"/>
    </source>
</evidence>
<sequence>MKITTIFEENWTDGTDRGTEYPCQNIAQVKEAILRLDGDNVTLVCLDINETLFMIIGGGNDRHYVCYIEDNNRLFNLIHPERDGETQVKIVAGRQYAFYETKLSSNLDEVLEAAVFFSFHGKTNLNLVWEEQI</sequence>